<dbReference type="AlphaFoldDB" id="A0A7W5E436"/>
<evidence type="ECO:0000313" key="2">
    <source>
        <dbReference type="EMBL" id="MBB3209218.1"/>
    </source>
</evidence>
<reference evidence="2 3" key="1">
    <citation type="submission" date="2020-08" db="EMBL/GenBank/DDBJ databases">
        <title>Genomic Encyclopedia of Type Strains, Phase III (KMG-III): the genomes of soil and plant-associated and newly described type strains.</title>
        <authorList>
            <person name="Whitman W."/>
        </authorList>
    </citation>
    <scope>NUCLEOTIDE SEQUENCE [LARGE SCALE GENOMIC DNA]</scope>
    <source>
        <strain evidence="2 3">CECT 8075</strain>
    </source>
</reference>
<sequence>MSATTPVTQSGHVSSSPSTLDTIGDTARVTAERAATYAAQQGQVAAKHYVSEPAKDLLTLMKEYAREKPDVAACWCFGLGVLVGWKLKP</sequence>
<organism evidence="2 3">
    <name type="scientific">Aporhodopirellula rubra</name>
    <dbReference type="NCBI Taxonomy" id="980271"/>
    <lineage>
        <taxon>Bacteria</taxon>
        <taxon>Pseudomonadati</taxon>
        <taxon>Planctomycetota</taxon>
        <taxon>Planctomycetia</taxon>
        <taxon>Pirellulales</taxon>
        <taxon>Pirellulaceae</taxon>
        <taxon>Aporhodopirellula</taxon>
    </lineage>
</organism>
<evidence type="ECO:0008006" key="4">
    <source>
        <dbReference type="Google" id="ProtNLM"/>
    </source>
</evidence>
<dbReference type="Proteomes" id="UP000536179">
    <property type="component" value="Unassembled WGS sequence"/>
</dbReference>
<accession>A0A7W5E436</accession>
<proteinExistence type="predicted"/>
<comment type="caution">
    <text evidence="2">The sequence shown here is derived from an EMBL/GenBank/DDBJ whole genome shotgun (WGS) entry which is preliminary data.</text>
</comment>
<gene>
    <name evidence="2" type="ORF">FHS27_005056</name>
</gene>
<evidence type="ECO:0000313" key="3">
    <source>
        <dbReference type="Proteomes" id="UP000536179"/>
    </source>
</evidence>
<name>A0A7W5E436_9BACT</name>
<evidence type="ECO:0000256" key="1">
    <source>
        <dbReference type="SAM" id="MobiDB-lite"/>
    </source>
</evidence>
<feature type="compositionally biased region" description="Polar residues" evidence="1">
    <location>
        <begin position="1"/>
        <end position="21"/>
    </location>
</feature>
<dbReference type="RefSeq" id="WP_184307644.1">
    <property type="nucleotide sequence ID" value="NZ_JACHXU010000021.1"/>
</dbReference>
<feature type="region of interest" description="Disordered" evidence="1">
    <location>
        <begin position="1"/>
        <end position="25"/>
    </location>
</feature>
<dbReference type="EMBL" id="JACHXU010000021">
    <property type="protein sequence ID" value="MBB3209218.1"/>
    <property type="molecule type" value="Genomic_DNA"/>
</dbReference>
<keyword evidence="3" id="KW-1185">Reference proteome</keyword>
<protein>
    <recommendedName>
        <fullName evidence="4">DUF883 domain-containing protein</fullName>
    </recommendedName>
</protein>